<dbReference type="Proteomes" id="UP001528040">
    <property type="component" value="Unassembled WGS sequence"/>
</dbReference>
<reference evidence="1 2" key="1">
    <citation type="submission" date="2023-01" db="EMBL/GenBank/DDBJ databases">
        <authorList>
            <person name="Yoon J.-W."/>
        </authorList>
    </citation>
    <scope>NUCLEOTIDE SEQUENCE [LARGE SCALE GENOMIC DNA]</scope>
    <source>
        <strain evidence="1 2">KMU-50</strain>
    </source>
</reference>
<keyword evidence="2" id="KW-1185">Reference proteome</keyword>
<accession>A0ABT4VZE2</accession>
<sequence>MISLGRKQNRQELAQMANALPSASCNGVVACQSSTQASALSPRFAVVRRNHNPSPSSPRSRAFGLEPGFFFRPEFGCANPRPLRGAHLVLRRVKRSICVTRTNNQGRKTCKSENLLQDYASRLRWQDASGMISNAPALAQRQAPSLLASQTEMSLPEQPSAPVQGHFATTWAHADRLIHTDTKVVHSAARPSYMPTRGSSSGGFFVANLRGCALHTHEEGTGYVQ</sequence>
<comment type="caution">
    <text evidence="1">The sequence shown here is derived from an EMBL/GenBank/DDBJ whole genome shotgun (WGS) entry which is preliminary data.</text>
</comment>
<protein>
    <submittedName>
        <fullName evidence="1">Uncharacterized protein</fullName>
    </submittedName>
</protein>
<dbReference type="RefSeq" id="WP_271053305.1">
    <property type="nucleotide sequence ID" value="NZ_JAQIIO010000002.1"/>
</dbReference>
<dbReference type="EMBL" id="JAQIIO010000002">
    <property type="protein sequence ID" value="MDA5093623.1"/>
    <property type="molecule type" value="Genomic_DNA"/>
</dbReference>
<organism evidence="1 2">
    <name type="scientific">Aliiroseovarius salicola</name>
    <dbReference type="NCBI Taxonomy" id="3009082"/>
    <lineage>
        <taxon>Bacteria</taxon>
        <taxon>Pseudomonadati</taxon>
        <taxon>Pseudomonadota</taxon>
        <taxon>Alphaproteobacteria</taxon>
        <taxon>Rhodobacterales</taxon>
        <taxon>Paracoccaceae</taxon>
        <taxon>Aliiroseovarius</taxon>
    </lineage>
</organism>
<gene>
    <name evidence="1" type="ORF">O2N63_05915</name>
</gene>
<evidence type="ECO:0000313" key="1">
    <source>
        <dbReference type="EMBL" id="MDA5093623.1"/>
    </source>
</evidence>
<proteinExistence type="predicted"/>
<name>A0ABT4VZE2_9RHOB</name>
<dbReference type="PROSITE" id="PS51257">
    <property type="entry name" value="PROKAR_LIPOPROTEIN"/>
    <property type="match status" value="1"/>
</dbReference>
<evidence type="ECO:0000313" key="2">
    <source>
        <dbReference type="Proteomes" id="UP001528040"/>
    </source>
</evidence>